<dbReference type="InParanoid" id="K3W948"/>
<dbReference type="SUPFAM" id="SSF50156">
    <property type="entry name" value="PDZ domain-like"/>
    <property type="match status" value="1"/>
</dbReference>
<dbReference type="eggNOG" id="ENOG502QSW4">
    <property type="taxonomic scope" value="Eukaryota"/>
</dbReference>
<feature type="compositionally biased region" description="Low complexity" evidence="2">
    <location>
        <begin position="606"/>
        <end position="626"/>
    </location>
</feature>
<dbReference type="InterPro" id="IPR001478">
    <property type="entry name" value="PDZ"/>
</dbReference>
<feature type="compositionally biased region" description="Polar residues" evidence="2">
    <location>
        <begin position="361"/>
        <end position="375"/>
    </location>
</feature>
<dbReference type="Pfam" id="PF17820">
    <property type="entry name" value="PDZ_6"/>
    <property type="match status" value="1"/>
</dbReference>
<evidence type="ECO:0000313" key="4">
    <source>
        <dbReference type="EnsemblProtists" id="PYU1_T001489"/>
    </source>
</evidence>
<organism evidence="4 5">
    <name type="scientific">Globisporangium ultimum (strain ATCC 200006 / CBS 805.95 / DAOM BR144)</name>
    <name type="common">Pythium ultimum</name>
    <dbReference type="NCBI Taxonomy" id="431595"/>
    <lineage>
        <taxon>Eukaryota</taxon>
        <taxon>Sar</taxon>
        <taxon>Stramenopiles</taxon>
        <taxon>Oomycota</taxon>
        <taxon>Peronosporomycetes</taxon>
        <taxon>Pythiales</taxon>
        <taxon>Pythiaceae</taxon>
        <taxon>Globisporangium</taxon>
    </lineage>
</organism>
<keyword evidence="5" id="KW-1185">Reference proteome</keyword>
<accession>K3W948</accession>
<feature type="coiled-coil region" evidence="1">
    <location>
        <begin position="540"/>
        <end position="567"/>
    </location>
</feature>
<reference evidence="5" key="2">
    <citation type="submission" date="2010-04" db="EMBL/GenBank/DDBJ databases">
        <authorList>
            <person name="Buell R."/>
            <person name="Hamilton J."/>
            <person name="Hostetler J."/>
        </authorList>
    </citation>
    <scope>NUCLEOTIDE SEQUENCE [LARGE SCALE GENOMIC DNA]</scope>
    <source>
        <strain evidence="5">DAOM:BR144</strain>
    </source>
</reference>
<proteinExistence type="predicted"/>
<dbReference type="EMBL" id="GL376626">
    <property type="status" value="NOT_ANNOTATED_CDS"/>
    <property type="molecule type" value="Genomic_DNA"/>
</dbReference>
<dbReference type="Gene3D" id="2.30.42.10">
    <property type="match status" value="1"/>
</dbReference>
<dbReference type="SMART" id="SM00228">
    <property type="entry name" value="PDZ"/>
    <property type="match status" value="1"/>
</dbReference>
<feature type="domain" description="PDZ" evidence="3">
    <location>
        <begin position="260"/>
        <end position="338"/>
    </location>
</feature>
<evidence type="ECO:0000313" key="5">
    <source>
        <dbReference type="Proteomes" id="UP000019132"/>
    </source>
</evidence>
<reference evidence="5" key="1">
    <citation type="journal article" date="2010" name="Genome Biol.">
        <title>Genome sequence of the necrotrophic plant pathogen Pythium ultimum reveals original pathogenicity mechanisms and effector repertoire.</title>
        <authorList>
            <person name="Levesque C.A."/>
            <person name="Brouwer H."/>
            <person name="Cano L."/>
            <person name="Hamilton J.P."/>
            <person name="Holt C."/>
            <person name="Huitema E."/>
            <person name="Raffaele S."/>
            <person name="Robideau G.P."/>
            <person name="Thines M."/>
            <person name="Win J."/>
            <person name="Zerillo M.M."/>
            <person name="Beakes G.W."/>
            <person name="Boore J.L."/>
            <person name="Busam D."/>
            <person name="Dumas B."/>
            <person name="Ferriera S."/>
            <person name="Fuerstenberg S.I."/>
            <person name="Gachon C.M."/>
            <person name="Gaulin E."/>
            <person name="Govers F."/>
            <person name="Grenville-Briggs L."/>
            <person name="Horner N."/>
            <person name="Hostetler J."/>
            <person name="Jiang R.H."/>
            <person name="Johnson J."/>
            <person name="Krajaejun T."/>
            <person name="Lin H."/>
            <person name="Meijer H.J."/>
            <person name="Moore B."/>
            <person name="Morris P."/>
            <person name="Phuntmart V."/>
            <person name="Puiu D."/>
            <person name="Shetty J."/>
            <person name="Stajich J.E."/>
            <person name="Tripathy S."/>
            <person name="Wawra S."/>
            <person name="van West P."/>
            <person name="Whitty B.R."/>
            <person name="Coutinho P.M."/>
            <person name="Henrissat B."/>
            <person name="Martin F."/>
            <person name="Thomas P.D."/>
            <person name="Tyler B.M."/>
            <person name="De Vries R.P."/>
            <person name="Kamoun S."/>
            <person name="Yandell M."/>
            <person name="Tisserat N."/>
            <person name="Buell C.R."/>
        </authorList>
    </citation>
    <scope>NUCLEOTIDE SEQUENCE</scope>
    <source>
        <strain evidence="5">DAOM:BR144</strain>
    </source>
</reference>
<feature type="compositionally biased region" description="Basic and acidic residues" evidence="2">
    <location>
        <begin position="630"/>
        <end position="639"/>
    </location>
</feature>
<feature type="compositionally biased region" description="Pro residues" evidence="2">
    <location>
        <begin position="148"/>
        <end position="159"/>
    </location>
</feature>
<feature type="compositionally biased region" description="Low complexity" evidence="2">
    <location>
        <begin position="126"/>
        <end position="139"/>
    </location>
</feature>
<dbReference type="PROSITE" id="PS50106">
    <property type="entry name" value="PDZ"/>
    <property type="match status" value="1"/>
</dbReference>
<dbReference type="InterPro" id="IPR041489">
    <property type="entry name" value="PDZ_6"/>
</dbReference>
<keyword evidence="1" id="KW-0175">Coiled coil</keyword>
<sequence>MAFAALPFDENLMNLPHGNGGSAANFFIDTAMLAQQIAAVVADEKKLSDNIMDLMPPPMPIVTSAANLATSGMLTSTTASTTTSMSLTTPLAPPPELMMRALSPPMSLLPELSQPHPVPPLSLDGSSAVQTTSTASVTTKAPVKAEPTQPPASAPAPVPVSAPVVAATPLPPPPSILDDRRKPVINNHAALLKKRKSAEAFGDIKSEHSLPTASSLAALSSLNPGSSTTSNNGVMSTAAAVAAAAREKVMKEPQSGDLYECVITKRNGGLGLTLACVDDHVQITGLAPDTPAANSGICVGDTLVAVSGLPVRGLQFSTVIGRLKSTSRSSVVLKLRRNPFRQNAGGSAPYRGIKRPARPASKTSESNSANVLSSKSMALETRLGGTGMNGVNGSMLNGAGNGVDDAHHHHHGVHASHLNHLHMKVEPMNSSYFPTDASILTMGPSSALLSSQSATSLPGSAELQWKVSTEEKDRYFAECRALKHELACAMLARRSEKRHAEEYAGQLQEVVDKFQSDMKALLKTPPSSLSGSNGSSNEDLVALRQKLLEVNHALARQQTEILELKERETRHALPESQRVKWQIVMLIKKSMYQLDLKTLAVTSSSASSAGSSASSSPVPNLASSISKTSMTEKEPPVKKQTFEERLDGIRPSVFELLFRQDMKVPAMATAPSIGLDLDAKACTQMLGWNLREVVSQGNVGYVVFVENFVHVKYLRAEEALVISWQFNVQEYNY</sequence>
<feature type="region of interest" description="Disordered" evidence="2">
    <location>
        <begin position="606"/>
        <end position="639"/>
    </location>
</feature>
<dbReference type="InterPro" id="IPR036034">
    <property type="entry name" value="PDZ_sf"/>
</dbReference>
<protein>
    <recommendedName>
        <fullName evidence="3">PDZ domain-containing protein</fullName>
    </recommendedName>
</protein>
<evidence type="ECO:0000256" key="2">
    <source>
        <dbReference type="SAM" id="MobiDB-lite"/>
    </source>
</evidence>
<dbReference type="HOGENOM" id="CLU_025654_0_0_1"/>
<evidence type="ECO:0000259" key="3">
    <source>
        <dbReference type="PROSITE" id="PS50106"/>
    </source>
</evidence>
<reference evidence="4" key="3">
    <citation type="submission" date="2015-02" db="UniProtKB">
        <authorList>
            <consortium name="EnsemblProtists"/>
        </authorList>
    </citation>
    <scope>IDENTIFICATION</scope>
    <source>
        <strain evidence="4">DAOM BR144</strain>
    </source>
</reference>
<dbReference type="OMA" id="RYYAECR"/>
<dbReference type="Proteomes" id="UP000019132">
    <property type="component" value="Unassembled WGS sequence"/>
</dbReference>
<dbReference type="VEuPathDB" id="FungiDB:PYU1_G001489"/>
<feature type="region of interest" description="Disordered" evidence="2">
    <location>
        <begin position="342"/>
        <end position="375"/>
    </location>
</feature>
<name>K3W948_GLOUD</name>
<dbReference type="EnsemblProtists" id="PYU1_T001489">
    <property type="protein sequence ID" value="PYU1_T001489"/>
    <property type="gene ID" value="PYU1_G001489"/>
</dbReference>
<feature type="region of interest" description="Disordered" evidence="2">
    <location>
        <begin position="107"/>
        <end position="159"/>
    </location>
</feature>
<evidence type="ECO:0000256" key="1">
    <source>
        <dbReference type="SAM" id="Coils"/>
    </source>
</evidence>
<dbReference type="AlphaFoldDB" id="K3W948"/>